<dbReference type="Gene3D" id="3.20.170.20">
    <property type="entry name" value="Protein of unknown function DUF952"/>
    <property type="match status" value="1"/>
</dbReference>
<organism evidence="1">
    <name type="scientific">marine sediment metagenome</name>
    <dbReference type="NCBI Taxonomy" id="412755"/>
    <lineage>
        <taxon>unclassified sequences</taxon>
        <taxon>metagenomes</taxon>
        <taxon>ecological metagenomes</taxon>
    </lineage>
</organism>
<name>A0A0F9QID9_9ZZZZ</name>
<protein>
    <recommendedName>
        <fullName evidence="2">DUF952 domain-containing protein</fullName>
    </recommendedName>
</protein>
<dbReference type="PANTHER" id="PTHR34129:SF1">
    <property type="entry name" value="DUF952 DOMAIN-CONTAINING PROTEIN"/>
    <property type="match status" value="1"/>
</dbReference>
<evidence type="ECO:0000313" key="1">
    <source>
        <dbReference type="EMBL" id="KKN36787.1"/>
    </source>
</evidence>
<accession>A0A0F9QID9</accession>
<dbReference type="SUPFAM" id="SSF56399">
    <property type="entry name" value="ADP-ribosylation"/>
    <property type="match status" value="1"/>
</dbReference>
<dbReference type="PANTHER" id="PTHR34129">
    <property type="entry name" value="BLR1139 PROTEIN"/>
    <property type="match status" value="1"/>
</dbReference>
<dbReference type="InterPro" id="IPR009297">
    <property type="entry name" value="DUF952"/>
</dbReference>
<dbReference type="AlphaFoldDB" id="A0A0F9QID9"/>
<dbReference type="EMBL" id="LAZR01001943">
    <property type="protein sequence ID" value="KKN36787.1"/>
    <property type="molecule type" value="Genomic_DNA"/>
</dbReference>
<evidence type="ECO:0008006" key="2">
    <source>
        <dbReference type="Google" id="ProtNLM"/>
    </source>
</evidence>
<sequence>MYRARVPFIFKDDSTGQNDKDSRIVAARRSALDPSIIPRHHIVMLIYKIFRADEWHALRQNGSTPGAPIDITDGYVHFSTASQAAETAAKHFAHETDLFLLAIDSDRLGDALKWEISRGNAKFPHLYRELTMPDIAWAQPLPLVNGTHEFPAGFEGEQE</sequence>
<dbReference type="Pfam" id="PF06108">
    <property type="entry name" value="DUF952"/>
    <property type="match status" value="1"/>
</dbReference>
<gene>
    <name evidence="1" type="ORF">LCGC14_0770160</name>
</gene>
<proteinExistence type="predicted"/>
<reference evidence="1" key="1">
    <citation type="journal article" date="2015" name="Nature">
        <title>Complex archaea that bridge the gap between prokaryotes and eukaryotes.</title>
        <authorList>
            <person name="Spang A."/>
            <person name="Saw J.H."/>
            <person name="Jorgensen S.L."/>
            <person name="Zaremba-Niedzwiedzka K."/>
            <person name="Martijn J."/>
            <person name="Lind A.E."/>
            <person name="van Eijk R."/>
            <person name="Schleper C."/>
            <person name="Guy L."/>
            <person name="Ettema T.J."/>
        </authorList>
    </citation>
    <scope>NUCLEOTIDE SEQUENCE</scope>
</reference>
<comment type="caution">
    <text evidence="1">The sequence shown here is derived from an EMBL/GenBank/DDBJ whole genome shotgun (WGS) entry which is preliminary data.</text>
</comment>